<keyword evidence="1" id="KW-0479">Metal-binding</keyword>
<dbReference type="Proteomes" id="UP000663844">
    <property type="component" value="Unassembled WGS sequence"/>
</dbReference>
<dbReference type="EMBL" id="CAJNON010001827">
    <property type="protein sequence ID" value="CAF1487627.1"/>
    <property type="molecule type" value="Genomic_DNA"/>
</dbReference>
<feature type="domain" description="3CxxC-type" evidence="5">
    <location>
        <begin position="10"/>
        <end position="81"/>
    </location>
</feature>
<dbReference type="Proteomes" id="UP000663860">
    <property type="component" value="Unassembled WGS sequence"/>
</dbReference>
<reference evidence="11" key="1">
    <citation type="submission" date="2021-02" db="EMBL/GenBank/DDBJ databases">
        <authorList>
            <person name="Nowell W R."/>
        </authorList>
    </citation>
    <scope>NUCLEOTIDE SEQUENCE</scope>
</reference>
<organism evidence="11 12">
    <name type="scientific">Adineta steineri</name>
    <dbReference type="NCBI Taxonomy" id="433720"/>
    <lineage>
        <taxon>Eukaryota</taxon>
        <taxon>Metazoa</taxon>
        <taxon>Spiralia</taxon>
        <taxon>Gnathifera</taxon>
        <taxon>Rotifera</taxon>
        <taxon>Eurotatoria</taxon>
        <taxon>Bdelloidea</taxon>
        <taxon>Adinetida</taxon>
        <taxon>Adinetidae</taxon>
        <taxon>Adineta</taxon>
    </lineage>
</organism>
<dbReference type="Proteomes" id="UP000663891">
    <property type="component" value="Unassembled WGS sequence"/>
</dbReference>
<evidence type="ECO:0000256" key="1">
    <source>
        <dbReference type="ARBA" id="ARBA00022723"/>
    </source>
</evidence>
<keyword evidence="4" id="KW-1133">Transmembrane helix</keyword>
<dbReference type="EMBL" id="CAJOAY010004338">
    <property type="protein sequence ID" value="CAF4065543.1"/>
    <property type="molecule type" value="Genomic_DNA"/>
</dbReference>
<keyword evidence="4" id="KW-0472">Membrane</keyword>
<dbReference type="Proteomes" id="UP000663845">
    <property type="component" value="Unassembled WGS sequence"/>
</dbReference>
<sequence>MTEELGKKYPCFGEFKCPRCKKKWHSINTWADYGQQCKSCSTTADPYNLQRLYVYICDSCNAKWKWAYVEEGMECIECSSSILAVPLDQRNRTHRKFIRAHRLEMLDFINNENYIDPSKEHRQDLCEKCIILGRPCRETAGYEYTPSNTQTHRRSVSPPISYRAPQANVSLLKAYPINTSNISSPRSYQTTYTSSYSRNESDGTTSIKTIVILAGICASAVWYLWNR</sequence>
<proteinExistence type="predicted"/>
<dbReference type="OrthoDB" id="10038672at2759"/>
<dbReference type="InterPro" id="IPR027377">
    <property type="entry name" value="ZAR1/RTP1-5-like_Znf-3CxxC"/>
</dbReference>
<dbReference type="InterPro" id="IPR033446">
    <property type="entry name" value="ZCCHC24_Znf-3CxxC"/>
</dbReference>
<dbReference type="Proteomes" id="UP000663881">
    <property type="component" value="Unassembled WGS sequence"/>
</dbReference>
<keyword evidence="4" id="KW-0812">Transmembrane</keyword>
<protein>
    <recommendedName>
        <fullName evidence="5">3CxxC-type domain-containing protein</fullName>
    </recommendedName>
</protein>
<name>A0A819SJ61_9BILA</name>
<dbReference type="GO" id="GO:0008270">
    <property type="term" value="F:zinc ion binding"/>
    <property type="evidence" value="ECO:0007669"/>
    <property type="project" value="UniProtKB-KW"/>
</dbReference>
<dbReference type="Pfam" id="PF17180">
    <property type="entry name" value="Zn_ribbon_3CxxC_2"/>
    <property type="match status" value="1"/>
</dbReference>
<feature type="transmembrane region" description="Helical" evidence="4">
    <location>
        <begin position="207"/>
        <end position="225"/>
    </location>
</feature>
<gene>
    <name evidence="6" type="ORF">IZO911_LOCUS39968</name>
    <name evidence="7" type="ORF">JYZ213_LOCUS40747</name>
    <name evidence="10" type="ORF">KXQ929_LOCUS24916</name>
    <name evidence="11" type="ORF">OKA104_LOCUS33651</name>
    <name evidence="9" type="ORF">OXD698_LOCUS22985</name>
    <name evidence="8" type="ORF">VCS650_LOCUS41523</name>
</gene>
<evidence type="ECO:0000313" key="11">
    <source>
        <dbReference type="EMBL" id="CAF4065543.1"/>
    </source>
</evidence>
<evidence type="ECO:0000313" key="9">
    <source>
        <dbReference type="EMBL" id="CAF3882765.1"/>
    </source>
</evidence>
<evidence type="ECO:0000259" key="5">
    <source>
        <dbReference type="SMART" id="SM01328"/>
    </source>
</evidence>
<evidence type="ECO:0000313" key="10">
    <source>
        <dbReference type="EMBL" id="CAF3938977.1"/>
    </source>
</evidence>
<evidence type="ECO:0000313" key="12">
    <source>
        <dbReference type="Proteomes" id="UP000663881"/>
    </source>
</evidence>
<dbReference type="SMART" id="SM01328">
    <property type="entry name" value="zf-3CxxC"/>
    <property type="match status" value="1"/>
</dbReference>
<evidence type="ECO:0000256" key="3">
    <source>
        <dbReference type="ARBA" id="ARBA00022833"/>
    </source>
</evidence>
<evidence type="ECO:0000313" key="7">
    <source>
        <dbReference type="EMBL" id="CAF1452084.1"/>
    </source>
</evidence>
<keyword evidence="3" id="KW-0862">Zinc</keyword>
<evidence type="ECO:0000313" key="8">
    <source>
        <dbReference type="EMBL" id="CAF1487627.1"/>
    </source>
</evidence>
<evidence type="ECO:0000256" key="2">
    <source>
        <dbReference type="ARBA" id="ARBA00022771"/>
    </source>
</evidence>
<comment type="caution">
    <text evidence="11">The sequence shown here is derived from an EMBL/GenBank/DDBJ whole genome shotgun (WGS) entry which is preliminary data.</text>
</comment>
<keyword evidence="2" id="KW-0863">Zinc-finger</keyword>
<dbReference type="Proteomes" id="UP000663868">
    <property type="component" value="Unassembled WGS sequence"/>
</dbReference>
<evidence type="ECO:0000313" key="6">
    <source>
        <dbReference type="EMBL" id="CAF1409082.1"/>
    </source>
</evidence>
<dbReference type="EMBL" id="CAJOBB010002112">
    <property type="protein sequence ID" value="CAF3938977.1"/>
    <property type="molecule type" value="Genomic_DNA"/>
</dbReference>
<dbReference type="EMBL" id="CAJNOE010001288">
    <property type="protein sequence ID" value="CAF1409082.1"/>
    <property type="molecule type" value="Genomic_DNA"/>
</dbReference>
<evidence type="ECO:0000256" key="4">
    <source>
        <dbReference type="SAM" id="Phobius"/>
    </source>
</evidence>
<dbReference type="EMBL" id="CAJNOG010001537">
    <property type="protein sequence ID" value="CAF1452084.1"/>
    <property type="molecule type" value="Genomic_DNA"/>
</dbReference>
<accession>A0A819SJ61</accession>
<dbReference type="AlphaFoldDB" id="A0A819SJ61"/>
<dbReference type="EMBL" id="CAJOAZ010002003">
    <property type="protein sequence ID" value="CAF3882765.1"/>
    <property type="molecule type" value="Genomic_DNA"/>
</dbReference>